<evidence type="ECO:0000313" key="2">
    <source>
        <dbReference type="EMBL" id="KAF5756957.1"/>
    </source>
</evidence>
<evidence type="ECO:0000256" key="1">
    <source>
        <dbReference type="SAM" id="Coils"/>
    </source>
</evidence>
<keyword evidence="3" id="KW-1185">Reference proteome</keyword>
<dbReference type="Proteomes" id="UP000215914">
    <property type="component" value="Unassembled WGS sequence"/>
</dbReference>
<keyword evidence="1" id="KW-0175">Coiled coil</keyword>
<proteinExistence type="predicted"/>
<dbReference type="Gramene" id="mRNA:HanXRQr2_Chr17g0821001">
    <property type="protein sequence ID" value="mRNA:HanXRQr2_Chr17g0821001"/>
    <property type="gene ID" value="HanXRQr2_Chr17g0821001"/>
</dbReference>
<accession>A0A9K3GV61</accession>
<protein>
    <submittedName>
        <fullName evidence="2">Uncharacterized protein</fullName>
    </submittedName>
</protein>
<name>A0A9K3GV61_HELAN</name>
<reference evidence="2" key="1">
    <citation type="journal article" date="2017" name="Nature">
        <title>The sunflower genome provides insights into oil metabolism, flowering and Asterid evolution.</title>
        <authorList>
            <person name="Badouin H."/>
            <person name="Gouzy J."/>
            <person name="Grassa C.J."/>
            <person name="Murat F."/>
            <person name="Staton S.E."/>
            <person name="Cottret L."/>
            <person name="Lelandais-Briere C."/>
            <person name="Owens G.L."/>
            <person name="Carrere S."/>
            <person name="Mayjonade B."/>
            <person name="Legrand L."/>
            <person name="Gill N."/>
            <person name="Kane N.C."/>
            <person name="Bowers J.E."/>
            <person name="Hubner S."/>
            <person name="Bellec A."/>
            <person name="Berard A."/>
            <person name="Berges H."/>
            <person name="Blanchet N."/>
            <person name="Boniface M.C."/>
            <person name="Brunel D."/>
            <person name="Catrice O."/>
            <person name="Chaidir N."/>
            <person name="Claudel C."/>
            <person name="Donnadieu C."/>
            <person name="Faraut T."/>
            <person name="Fievet G."/>
            <person name="Helmstetter N."/>
            <person name="King M."/>
            <person name="Knapp S.J."/>
            <person name="Lai Z."/>
            <person name="Le Paslier M.C."/>
            <person name="Lippi Y."/>
            <person name="Lorenzon L."/>
            <person name="Mandel J.R."/>
            <person name="Marage G."/>
            <person name="Marchand G."/>
            <person name="Marquand E."/>
            <person name="Bret-Mestries E."/>
            <person name="Morien E."/>
            <person name="Nambeesan S."/>
            <person name="Nguyen T."/>
            <person name="Pegot-Espagnet P."/>
            <person name="Pouilly N."/>
            <person name="Raftis F."/>
            <person name="Sallet E."/>
            <person name="Schiex T."/>
            <person name="Thomas J."/>
            <person name="Vandecasteele C."/>
            <person name="Vares D."/>
            <person name="Vear F."/>
            <person name="Vautrin S."/>
            <person name="Crespi M."/>
            <person name="Mangin B."/>
            <person name="Burke J.M."/>
            <person name="Salse J."/>
            <person name="Munos S."/>
            <person name="Vincourt P."/>
            <person name="Rieseberg L.H."/>
            <person name="Langlade N.B."/>
        </authorList>
    </citation>
    <scope>NUCLEOTIDE SEQUENCE</scope>
    <source>
        <tissue evidence="2">Leaves</tissue>
    </source>
</reference>
<evidence type="ECO:0000313" key="3">
    <source>
        <dbReference type="Proteomes" id="UP000215914"/>
    </source>
</evidence>
<feature type="coiled-coil region" evidence="1">
    <location>
        <begin position="58"/>
        <end position="124"/>
    </location>
</feature>
<dbReference type="EMBL" id="MNCJ02000332">
    <property type="protein sequence ID" value="KAF5756957.1"/>
    <property type="molecule type" value="Genomic_DNA"/>
</dbReference>
<organism evidence="2 3">
    <name type="scientific">Helianthus annuus</name>
    <name type="common">Common sunflower</name>
    <dbReference type="NCBI Taxonomy" id="4232"/>
    <lineage>
        <taxon>Eukaryota</taxon>
        <taxon>Viridiplantae</taxon>
        <taxon>Streptophyta</taxon>
        <taxon>Embryophyta</taxon>
        <taxon>Tracheophyta</taxon>
        <taxon>Spermatophyta</taxon>
        <taxon>Magnoliopsida</taxon>
        <taxon>eudicotyledons</taxon>
        <taxon>Gunneridae</taxon>
        <taxon>Pentapetalae</taxon>
        <taxon>asterids</taxon>
        <taxon>campanulids</taxon>
        <taxon>Asterales</taxon>
        <taxon>Asteraceae</taxon>
        <taxon>Asteroideae</taxon>
        <taxon>Heliantheae alliance</taxon>
        <taxon>Heliantheae</taxon>
        <taxon>Helianthus</taxon>
    </lineage>
</organism>
<gene>
    <name evidence="2" type="ORF">HanXRQr2_Chr17g0821001</name>
</gene>
<sequence length="294" mass="33213">MGEDILEFEAAKKEFAAEREAFNSEKKGLLWRVADSEDKLAKEKQFNANRQKDWEAAYEISNRDLKSARDEVVKLKAEKAKDSQEYERLAVAHKEKEAESQARIAALEKTVEEQSTQNKALKLLAKDLGADCKWLLARGIPLIVDRLVKSDELAKYMFELGGAAYDNGRKDGYGEGKVAPLAKDKDYQFELYKVDCIANYTAKRQEYEFLEFVIIKAIKKLIRKGIAVETLKKVLEDTDAETGAAGPSHQVLRMNGGYDRLLCLINPAVHLIVTSLGGLQCLFYHYANTLFTYA</sequence>
<reference evidence="2" key="2">
    <citation type="submission" date="2020-06" db="EMBL/GenBank/DDBJ databases">
        <title>Helianthus annuus Genome sequencing and assembly Release 2.</title>
        <authorList>
            <person name="Gouzy J."/>
            <person name="Langlade N."/>
            <person name="Munos S."/>
        </authorList>
    </citation>
    <scope>NUCLEOTIDE SEQUENCE</scope>
    <source>
        <tissue evidence="2">Leaves</tissue>
    </source>
</reference>
<comment type="caution">
    <text evidence="2">The sequence shown here is derived from an EMBL/GenBank/DDBJ whole genome shotgun (WGS) entry which is preliminary data.</text>
</comment>
<dbReference type="AlphaFoldDB" id="A0A9K3GV61"/>